<dbReference type="InterPro" id="IPR011150">
    <property type="entry name" value="Cutinase_monf"/>
</dbReference>
<keyword evidence="8 10" id="KW-1015">Disulfide bond</keyword>
<dbReference type="GO" id="GO:0050525">
    <property type="term" value="F:cutinase activity"/>
    <property type="evidence" value="ECO:0007669"/>
    <property type="project" value="UniProtKB-EC"/>
</dbReference>
<comment type="similarity">
    <text evidence="2">Belongs to the cutinase family.</text>
</comment>
<dbReference type="Pfam" id="PF01083">
    <property type="entry name" value="Cutinase"/>
    <property type="match status" value="1"/>
</dbReference>
<dbReference type="InterPro" id="IPR029058">
    <property type="entry name" value="AB_hydrolase_fold"/>
</dbReference>
<evidence type="ECO:0000256" key="1">
    <source>
        <dbReference type="ARBA" id="ARBA00004613"/>
    </source>
</evidence>
<keyword evidence="4" id="KW-0719">Serine esterase</keyword>
<dbReference type="PANTHER" id="PTHR48250">
    <property type="entry name" value="CUTINASE 2-RELATED"/>
    <property type="match status" value="1"/>
</dbReference>
<evidence type="ECO:0000256" key="4">
    <source>
        <dbReference type="ARBA" id="ARBA00022487"/>
    </source>
</evidence>
<evidence type="ECO:0000313" key="13">
    <source>
        <dbReference type="Proteomes" id="UP000799640"/>
    </source>
</evidence>
<feature type="disulfide bond" evidence="10">
    <location>
        <begin position="21"/>
        <end position="108"/>
    </location>
</feature>
<evidence type="ECO:0000256" key="8">
    <source>
        <dbReference type="ARBA" id="ARBA00023157"/>
    </source>
</evidence>
<dbReference type="PANTHER" id="PTHR48250:SF3">
    <property type="entry name" value="CUTINASE 1-RELATED"/>
    <property type="match status" value="1"/>
</dbReference>
<proteinExistence type="inferred from homology"/>
<evidence type="ECO:0000256" key="2">
    <source>
        <dbReference type="ARBA" id="ARBA00007534"/>
    </source>
</evidence>
<dbReference type="EC" id="3.1.1.74" evidence="3"/>
<dbReference type="SMART" id="SM01110">
    <property type="entry name" value="Cutinase"/>
    <property type="match status" value="1"/>
</dbReference>
<dbReference type="SUPFAM" id="SSF53474">
    <property type="entry name" value="alpha/beta-Hydrolases"/>
    <property type="match status" value="1"/>
</dbReference>
<feature type="disulfide bond" evidence="10">
    <location>
        <begin position="165"/>
        <end position="172"/>
    </location>
</feature>
<evidence type="ECO:0000256" key="10">
    <source>
        <dbReference type="PIRSR" id="PIRSR611150-2"/>
    </source>
</evidence>
<dbReference type="GO" id="GO:0016052">
    <property type="term" value="P:carbohydrate catabolic process"/>
    <property type="evidence" value="ECO:0007669"/>
    <property type="project" value="TreeGrafter"/>
</dbReference>
<evidence type="ECO:0000256" key="5">
    <source>
        <dbReference type="ARBA" id="ARBA00022525"/>
    </source>
</evidence>
<feature type="chain" id="PRO_5026124668" description="cutinase" evidence="11">
    <location>
        <begin position="18"/>
        <end position="273"/>
    </location>
</feature>
<evidence type="ECO:0000256" key="9">
    <source>
        <dbReference type="ARBA" id="ARBA00034045"/>
    </source>
</evidence>
<evidence type="ECO:0000256" key="6">
    <source>
        <dbReference type="ARBA" id="ARBA00022729"/>
    </source>
</evidence>
<evidence type="ECO:0000256" key="3">
    <source>
        <dbReference type="ARBA" id="ARBA00013095"/>
    </source>
</evidence>
<feature type="signal peptide" evidence="11">
    <location>
        <begin position="1"/>
        <end position="17"/>
    </location>
</feature>
<dbReference type="GO" id="GO:0005576">
    <property type="term" value="C:extracellular region"/>
    <property type="evidence" value="ECO:0007669"/>
    <property type="project" value="UniProtKB-SubCell"/>
</dbReference>
<protein>
    <recommendedName>
        <fullName evidence="3">cutinase</fullName>
        <ecNumber evidence="3">3.1.1.74</ecNumber>
    </recommendedName>
</protein>
<dbReference type="Proteomes" id="UP000799640">
    <property type="component" value="Unassembled WGS sequence"/>
</dbReference>
<keyword evidence="5" id="KW-0964">Secreted</keyword>
<accession>A0A6G1HXS0</accession>
<dbReference type="AlphaFoldDB" id="A0A6G1HXS0"/>
<comment type="subcellular location">
    <subcellularLocation>
        <location evidence="1">Secreted</location>
    </subcellularLocation>
</comment>
<gene>
    <name evidence="12" type="ORF">EJ06DRAFT_581782</name>
</gene>
<evidence type="ECO:0000256" key="11">
    <source>
        <dbReference type="SAM" id="SignalP"/>
    </source>
</evidence>
<dbReference type="EMBL" id="ML996694">
    <property type="protein sequence ID" value="KAF2400701.1"/>
    <property type="molecule type" value="Genomic_DNA"/>
</dbReference>
<reference evidence="12" key="1">
    <citation type="journal article" date="2020" name="Stud. Mycol.">
        <title>101 Dothideomycetes genomes: a test case for predicting lifestyles and emergence of pathogens.</title>
        <authorList>
            <person name="Haridas S."/>
            <person name="Albert R."/>
            <person name="Binder M."/>
            <person name="Bloem J."/>
            <person name="Labutti K."/>
            <person name="Salamov A."/>
            <person name="Andreopoulos B."/>
            <person name="Baker S."/>
            <person name="Barry K."/>
            <person name="Bills G."/>
            <person name="Bluhm B."/>
            <person name="Cannon C."/>
            <person name="Castanera R."/>
            <person name="Culley D."/>
            <person name="Daum C."/>
            <person name="Ezra D."/>
            <person name="Gonzalez J."/>
            <person name="Henrissat B."/>
            <person name="Kuo A."/>
            <person name="Liang C."/>
            <person name="Lipzen A."/>
            <person name="Lutzoni F."/>
            <person name="Magnuson J."/>
            <person name="Mondo S."/>
            <person name="Nolan M."/>
            <person name="Ohm R."/>
            <person name="Pangilinan J."/>
            <person name="Park H.-J."/>
            <person name="Ramirez L."/>
            <person name="Alfaro M."/>
            <person name="Sun H."/>
            <person name="Tritt A."/>
            <person name="Yoshinaga Y."/>
            <person name="Zwiers L.-H."/>
            <person name="Turgeon B."/>
            <person name="Goodwin S."/>
            <person name="Spatafora J."/>
            <person name="Crous P."/>
            <person name="Grigoriev I."/>
        </authorList>
    </citation>
    <scope>NUCLEOTIDE SEQUENCE</scope>
    <source>
        <strain evidence="12">CBS 262.69</strain>
    </source>
</reference>
<evidence type="ECO:0000256" key="7">
    <source>
        <dbReference type="ARBA" id="ARBA00022801"/>
    </source>
</evidence>
<keyword evidence="13" id="KW-1185">Reference proteome</keyword>
<sequence>MRYSFAVIAAAAPVVLAQGGCSPLELIYARATTEPPQVSGAGFEAAAARIWSKGYGAAGYSLYTNVTKLIPGSTGYPVNYPASMDLNNGGCVGAKDLVRRLEERSKACPNQVYALGGHSQGGAVVTAAVPLIPKELIPRIVAVTMFGSPPCKDIPSVGDRCKSFCNKGDNICDSGAGGNGGPRVKCSGGAGAGGFGKGAKGGKGLVNIEPFMRAPVNDVWTDALLQQQCGEEEKGHPVKGMAHMAYNADGYYIRAAGCYIAKKYKERAGGAAA</sequence>
<keyword evidence="6 11" id="KW-0732">Signal</keyword>
<dbReference type="Gene3D" id="3.40.50.1820">
    <property type="entry name" value="alpha/beta hydrolase"/>
    <property type="match status" value="1"/>
</dbReference>
<dbReference type="InterPro" id="IPR000675">
    <property type="entry name" value="Cutinase/axe"/>
</dbReference>
<dbReference type="OrthoDB" id="3907628at2759"/>
<evidence type="ECO:0000313" key="12">
    <source>
        <dbReference type="EMBL" id="KAF2400701.1"/>
    </source>
</evidence>
<keyword evidence="7 12" id="KW-0378">Hydrolase</keyword>
<name>A0A6G1HXS0_9PEZI</name>
<organism evidence="12 13">
    <name type="scientific">Trichodelitschia bisporula</name>
    <dbReference type="NCBI Taxonomy" id="703511"/>
    <lineage>
        <taxon>Eukaryota</taxon>
        <taxon>Fungi</taxon>
        <taxon>Dikarya</taxon>
        <taxon>Ascomycota</taxon>
        <taxon>Pezizomycotina</taxon>
        <taxon>Dothideomycetes</taxon>
        <taxon>Dothideomycetes incertae sedis</taxon>
        <taxon>Phaeotrichales</taxon>
        <taxon>Phaeotrichaceae</taxon>
        <taxon>Trichodelitschia</taxon>
    </lineage>
</organism>
<comment type="catalytic activity">
    <reaction evidence="9">
        <text>cutin + H2O = cutin monomers.</text>
        <dbReference type="EC" id="3.1.1.74"/>
    </reaction>
</comment>